<feature type="compositionally biased region" description="Polar residues" evidence="1">
    <location>
        <begin position="260"/>
        <end position="272"/>
    </location>
</feature>
<feature type="compositionally biased region" description="Basic and acidic residues" evidence="1">
    <location>
        <begin position="213"/>
        <end position="226"/>
    </location>
</feature>
<reference evidence="2 3" key="1">
    <citation type="submission" date="2024-09" db="EMBL/GenBank/DDBJ databases">
        <title>Chromosome-scale assembly of Riccia sorocarpa.</title>
        <authorList>
            <person name="Paukszto L."/>
        </authorList>
    </citation>
    <scope>NUCLEOTIDE SEQUENCE [LARGE SCALE GENOMIC DNA]</scope>
    <source>
        <strain evidence="2">LP-2024</strain>
        <tissue evidence="2">Aerial parts of the thallus</tissue>
    </source>
</reference>
<evidence type="ECO:0000256" key="1">
    <source>
        <dbReference type="SAM" id="MobiDB-lite"/>
    </source>
</evidence>
<feature type="region of interest" description="Disordered" evidence="1">
    <location>
        <begin position="345"/>
        <end position="477"/>
    </location>
</feature>
<dbReference type="Proteomes" id="UP001633002">
    <property type="component" value="Unassembled WGS sequence"/>
</dbReference>
<evidence type="ECO:0000313" key="3">
    <source>
        <dbReference type="Proteomes" id="UP001633002"/>
    </source>
</evidence>
<feature type="compositionally biased region" description="Basic and acidic residues" evidence="1">
    <location>
        <begin position="436"/>
        <end position="460"/>
    </location>
</feature>
<protein>
    <submittedName>
        <fullName evidence="2">Uncharacterized protein</fullName>
    </submittedName>
</protein>
<accession>A0ABD3H8K0</accession>
<dbReference type="EMBL" id="JBJQOH010000004">
    <property type="protein sequence ID" value="KAL3686695.1"/>
    <property type="molecule type" value="Genomic_DNA"/>
</dbReference>
<feature type="compositionally biased region" description="Low complexity" evidence="1">
    <location>
        <begin position="350"/>
        <end position="364"/>
    </location>
</feature>
<feature type="compositionally biased region" description="Basic and acidic residues" evidence="1">
    <location>
        <begin position="383"/>
        <end position="403"/>
    </location>
</feature>
<dbReference type="AlphaFoldDB" id="A0ABD3H8K0"/>
<gene>
    <name evidence="2" type="ORF">R1sor_013004</name>
</gene>
<feature type="compositionally biased region" description="Polar residues" evidence="1">
    <location>
        <begin position="175"/>
        <end position="187"/>
    </location>
</feature>
<evidence type="ECO:0000313" key="2">
    <source>
        <dbReference type="EMBL" id="KAL3686695.1"/>
    </source>
</evidence>
<proteinExistence type="predicted"/>
<organism evidence="2 3">
    <name type="scientific">Riccia sorocarpa</name>
    <dbReference type="NCBI Taxonomy" id="122646"/>
    <lineage>
        <taxon>Eukaryota</taxon>
        <taxon>Viridiplantae</taxon>
        <taxon>Streptophyta</taxon>
        <taxon>Embryophyta</taxon>
        <taxon>Marchantiophyta</taxon>
        <taxon>Marchantiopsida</taxon>
        <taxon>Marchantiidae</taxon>
        <taxon>Marchantiales</taxon>
        <taxon>Ricciaceae</taxon>
        <taxon>Riccia</taxon>
    </lineage>
</organism>
<keyword evidence="3" id="KW-1185">Reference proteome</keyword>
<name>A0ABD3H8K0_9MARC</name>
<feature type="region of interest" description="Disordered" evidence="1">
    <location>
        <begin position="124"/>
        <end position="285"/>
    </location>
</feature>
<sequence length="521" mass="59191">MVAPHAEDRFYEPDYYYGKQSTDITKRYGQVPSHAYDPKIKNAPTAYYVIPYHDMSDKFRNRVYRDRRIKTKIPENPYYGRQSTEITSPTKFAHEGKESPFLPWPETSTRIGDISFNRSEYLHPLGKTRPSPMDDYVPILRDQRTGKVINNPSPPPSRKESRRRMLGLTVDGCHSSGSPCRSESASPAQRGDYENEQVDDDIGHSRRRPKSRPHNEYDQDVSRSKVEATLPCVEHDYRPKTAPAEVSPGTTQTPRRRKSYLSSTYGNLSSAVQPVGGRSGRDHADEMEQRAFRNEVPETPHSYVPGQRPDYSRTVYTLGSMTQQAQPVGGRASILNMIDMEQSQRDLNRSGYAEASASYSPPSSRIHRPYPPQHHSFSQEPSPRSHDDEAMSVQKFDHRDDRSTTSSQSSRRRSQPPKYDQNLPPEKLRGRPRQPPKHDPDLLPEKERSSQEDTVSRDVRQSNGCLLPQSPKLRHKGGAAPSGFGLSLGLSFVSQEVRPIWVVQSLSTALTRSRLKADIDY</sequence>
<comment type="caution">
    <text evidence="2">The sequence shown here is derived from an EMBL/GenBank/DDBJ whole genome shotgun (WGS) entry which is preliminary data.</text>
</comment>